<dbReference type="Proteomes" id="UP000199440">
    <property type="component" value="Unassembled WGS sequence"/>
</dbReference>
<dbReference type="Gene3D" id="3.40.50.2300">
    <property type="match status" value="1"/>
</dbReference>
<name>A0A1G9LYU6_9FLAO</name>
<proteinExistence type="predicted"/>
<protein>
    <submittedName>
        <fullName evidence="1">Arsenate reductase</fullName>
    </submittedName>
</protein>
<reference evidence="1 2" key="1">
    <citation type="submission" date="2016-10" db="EMBL/GenBank/DDBJ databases">
        <authorList>
            <person name="de Groot N.N."/>
        </authorList>
    </citation>
    <scope>NUCLEOTIDE SEQUENCE [LARGE SCALE GENOMIC DNA]</scope>
    <source>
        <strain evidence="1 2">DSM 19886</strain>
    </source>
</reference>
<accession>A0A1G9LYU6</accession>
<dbReference type="SUPFAM" id="SSF52788">
    <property type="entry name" value="Phosphotyrosine protein phosphatases I"/>
    <property type="match status" value="1"/>
</dbReference>
<organism evidence="1 2">
    <name type="scientific">Kriegella aquimaris</name>
    <dbReference type="NCBI Taxonomy" id="192904"/>
    <lineage>
        <taxon>Bacteria</taxon>
        <taxon>Pseudomonadati</taxon>
        <taxon>Bacteroidota</taxon>
        <taxon>Flavobacteriia</taxon>
        <taxon>Flavobacteriales</taxon>
        <taxon>Flavobacteriaceae</taxon>
        <taxon>Kriegella</taxon>
    </lineage>
</organism>
<dbReference type="EMBL" id="FNGV01000002">
    <property type="protein sequence ID" value="SDL67074.1"/>
    <property type="molecule type" value="Genomic_DNA"/>
</dbReference>
<dbReference type="InterPro" id="IPR036196">
    <property type="entry name" value="Ptyr_pPase_sf"/>
</dbReference>
<evidence type="ECO:0000313" key="2">
    <source>
        <dbReference type="Proteomes" id="UP000199440"/>
    </source>
</evidence>
<evidence type="ECO:0000313" key="1">
    <source>
        <dbReference type="EMBL" id="SDL67074.1"/>
    </source>
</evidence>
<gene>
    <name evidence="1" type="ORF">SAMN04488514_102284</name>
</gene>
<keyword evidence="2" id="KW-1185">Reference proteome</keyword>
<dbReference type="PANTHER" id="PTHR43428">
    <property type="entry name" value="ARSENATE REDUCTASE"/>
    <property type="match status" value="1"/>
</dbReference>
<dbReference type="STRING" id="192904.SAMN04488514_102284"/>
<sequence>MKSMIAEKVLFDEIANLIPKLKVDTISEERKETLQPLIGFIQDKVDTKQEIRINFICTHNSRRSHLSQVWAQTLAAYFNIQNVFCYSGGTESTALFPMVAETLRKTGFQVQTISEGKNPVYTIKYGANEHPVIGFSKKLDDEFNPKSGFAAIMTCSQADGGCPFIVGAEKRIPITFEDPKVFDNTPQQSEKYNERSLQIATELCYVFSKINL</sequence>
<dbReference type="PANTHER" id="PTHR43428:SF1">
    <property type="entry name" value="ARSENATE REDUCTASE"/>
    <property type="match status" value="1"/>
</dbReference>
<dbReference type="AlphaFoldDB" id="A0A1G9LYU6"/>